<keyword evidence="4" id="KW-1185">Reference proteome</keyword>
<name>A0A915DVI0_9BILA</name>
<protein>
    <submittedName>
        <fullName evidence="5">Histone H3</fullName>
    </submittedName>
</protein>
<dbReference type="InterPro" id="IPR007125">
    <property type="entry name" value="H2A/H2B/H3"/>
</dbReference>
<organism evidence="4 5">
    <name type="scientific">Ditylenchus dipsaci</name>
    <dbReference type="NCBI Taxonomy" id="166011"/>
    <lineage>
        <taxon>Eukaryota</taxon>
        <taxon>Metazoa</taxon>
        <taxon>Ecdysozoa</taxon>
        <taxon>Nematoda</taxon>
        <taxon>Chromadorea</taxon>
        <taxon>Rhabditida</taxon>
        <taxon>Tylenchina</taxon>
        <taxon>Tylenchomorpha</taxon>
        <taxon>Sphaerularioidea</taxon>
        <taxon>Anguinidae</taxon>
        <taxon>Anguininae</taxon>
        <taxon>Ditylenchus</taxon>
    </lineage>
</organism>
<dbReference type="SUPFAM" id="SSF57196">
    <property type="entry name" value="EGF/Laminin"/>
    <property type="match status" value="1"/>
</dbReference>
<dbReference type="GO" id="GO:0003677">
    <property type="term" value="F:DNA binding"/>
    <property type="evidence" value="ECO:0007669"/>
    <property type="project" value="InterPro"/>
</dbReference>
<reference evidence="5" key="1">
    <citation type="submission" date="2022-11" db="UniProtKB">
        <authorList>
            <consortium name="WormBaseParasite"/>
        </authorList>
    </citation>
    <scope>IDENTIFICATION</scope>
</reference>
<feature type="domain" description="Core Histone H2A/H2B/H3" evidence="3">
    <location>
        <begin position="65"/>
        <end position="123"/>
    </location>
</feature>
<dbReference type="InterPro" id="IPR009072">
    <property type="entry name" value="Histone-fold"/>
</dbReference>
<dbReference type="CDD" id="cd00055">
    <property type="entry name" value="EGF_Lam"/>
    <property type="match status" value="1"/>
</dbReference>
<evidence type="ECO:0000256" key="1">
    <source>
        <dbReference type="ARBA" id="ARBA00010343"/>
    </source>
</evidence>
<evidence type="ECO:0000259" key="2">
    <source>
        <dbReference type="Pfam" id="PF00053"/>
    </source>
</evidence>
<dbReference type="Gene3D" id="1.10.20.10">
    <property type="entry name" value="Histone, subunit A"/>
    <property type="match status" value="1"/>
</dbReference>
<dbReference type="GO" id="GO:0000786">
    <property type="term" value="C:nucleosome"/>
    <property type="evidence" value="ECO:0007669"/>
    <property type="project" value="InterPro"/>
</dbReference>
<dbReference type="Gene3D" id="2.10.25.10">
    <property type="entry name" value="Laminin"/>
    <property type="match status" value="1"/>
</dbReference>
<dbReference type="GO" id="GO:0046982">
    <property type="term" value="F:protein heterodimerization activity"/>
    <property type="evidence" value="ECO:0007669"/>
    <property type="project" value="InterPro"/>
</dbReference>
<dbReference type="Proteomes" id="UP000887574">
    <property type="component" value="Unplaced"/>
</dbReference>
<sequence length="212" mass="24158">MQYSFSQYIAYCLLNSRIQVWHVPSSRETCIQNCGWEGTSQTAGDKKGTWWTGDWIEEAASPSSRTIALREIRRFQKSTEVAQCHREDYRFQSSAVMALQEASESYLTALFEDTNLCAIHAKRELGDSHRDENQPAPHEHLWDVIFGDPPVLQCSYYSISDYAVGGRFKCNGHARQCVESAGRNQQQLVCDCKHHTNGVDCHQCGPFFVDRP</sequence>
<dbReference type="SUPFAM" id="SSF47113">
    <property type="entry name" value="Histone-fold"/>
    <property type="match status" value="1"/>
</dbReference>
<dbReference type="InterPro" id="IPR002049">
    <property type="entry name" value="LE_dom"/>
</dbReference>
<accession>A0A915DVI0</accession>
<evidence type="ECO:0000313" key="5">
    <source>
        <dbReference type="WBParaSite" id="jg23929"/>
    </source>
</evidence>
<feature type="domain" description="Laminin EGF-like" evidence="2">
    <location>
        <begin position="169"/>
        <end position="211"/>
    </location>
</feature>
<dbReference type="Pfam" id="PF00125">
    <property type="entry name" value="Histone"/>
    <property type="match status" value="1"/>
</dbReference>
<dbReference type="InterPro" id="IPR000164">
    <property type="entry name" value="Histone_H3/CENP-A"/>
</dbReference>
<dbReference type="AlphaFoldDB" id="A0A915DVI0"/>
<dbReference type="WBParaSite" id="jg23929">
    <property type="protein sequence ID" value="jg23929"/>
    <property type="gene ID" value="jg23929"/>
</dbReference>
<dbReference type="SMART" id="SM00428">
    <property type="entry name" value="H3"/>
    <property type="match status" value="1"/>
</dbReference>
<proteinExistence type="inferred from homology"/>
<dbReference type="GO" id="GO:0030527">
    <property type="term" value="F:structural constituent of chromatin"/>
    <property type="evidence" value="ECO:0007669"/>
    <property type="project" value="InterPro"/>
</dbReference>
<evidence type="ECO:0000259" key="3">
    <source>
        <dbReference type="Pfam" id="PF00125"/>
    </source>
</evidence>
<evidence type="ECO:0000313" key="4">
    <source>
        <dbReference type="Proteomes" id="UP000887574"/>
    </source>
</evidence>
<dbReference type="PANTHER" id="PTHR11426">
    <property type="entry name" value="HISTONE H3"/>
    <property type="match status" value="1"/>
</dbReference>
<dbReference type="Pfam" id="PF00053">
    <property type="entry name" value="EGF_laminin"/>
    <property type="match status" value="1"/>
</dbReference>
<comment type="similarity">
    <text evidence="1">Belongs to the histone H3 family.</text>
</comment>